<keyword evidence="6 7" id="KW-0472">Membrane</keyword>
<feature type="transmembrane region" description="Helical" evidence="7">
    <location>
        <begin position="36"/>
        <end position="56"/>
    </location>
</feature>
<proteinExistence type="inferred from homology"/>
<evidence type="ECO:0000256" key="2">
    <source>
        <dbReference type="ARBA" id="ARBA00009425"/>
    </source>
</evidence>
<reference evidence="9 10" key="1">
    <citation type="submission" date="2018-06" db="EMBL/GenBank/DDBJ databases">
        <title>Genome conservation of Clostridium tetani.</title>
        <authorList>
            <person name="Bruggemann H."/>
            <person name="Popoff M.R."/>
        </authorList>
    </citation>
    <scope>NUCLEOTIDE SEQUENCE [LARGE SCALE GENOMIC DNA]</scope>
    <source>
        <strain evidence="9 10">63.05</strain>
    </source>
</reference>
<feature type="transmembrane region" description="Helical" evidence="7">
    <location>
        <begin position="12"/>
        <end position="30"/>
    </location>
</feature>
<gene>
    <name evidence="9" type="ORF">DP131_13825</name>
</gene>
<name>A0ABY0EKN2_CLOTA</name>
<dbReference type="RefSeq" id="WP_023438241.1">
    <property type="nucleotide sequence ID" value="NZ_CASHSW010000023.1"/>
</dbReference>
<accession>A0ABY0EKN2</accession>
<evidence type="ECO:0000256" key="1">
    <source>
        <dbReference type="ARBA" id="ARBA00004651"/>
    </source>
</evidence>
<feature type="domain" description="Na+/H+ antiporter MnhB subunit-related protein" evidence="8">
    <location>
        <begin position="9"/>
        <end position="131"/>
    </location>
</feature>
<evidence type="ECO:0000256" key="7">
    <source>
        <dbReference type="SAM" id="Phobius"/>
    </source>
</evidence>
<evidence type="ECO:0000256" key="6">
    <source>
        <dbReference type="ARBA" id="ARBA00023136"/>
    </source>
</evidence>
<dbReference type="InterPro" id="IPR007182">
    <property type="entry name" value="MnhB"/>
</dbReference>
<sequence length="143" mass="15577">MENKEKEIILKEVCKFVVPFIQIFGVYIIFHGHLSPGGGFAGGAIIGVSFILYRIVYGKEGTDKKINYSSLIKISSFGLILYGGMKGYSFISGGSSMHWPSPPLGKEGNIISAGFILPLNIIVGALVSITMYFLFSLFKEGEI</sequence>
<keyword evidence="5 7" id="KW-1133">Transmembrane helix</keyword>
<evidence type="ECO:0000256" key="4">
    <source>
        <dbReference type="ARBA" id="ARBA00022692"/>
    </source>
</evidence>
<evidence type="ECO:0000256" key="5">
    <source>
        <dbReference type="ARBA" id="ARBA00022989"/>
    </source>
</evidence>
<dbReference type="PANTHER" id="PTHR33932">
    <property type="entry name" value="NA(+)/H(+) ANTIPORTER SUBUNIT B"/>
    <property type="match status" value="1"/>
</dbReference>
<feature type="transmembrane region" description="Helical" evidence="7">
    <location>
        <begin position="68"/>
        <end position="91"/>
    </location>
</feature>
<protein>
    <recommendedName>
        <fullName evidence="8">Na+/H+ antiporter MnhB subunit-related protein domain-containing protein</fullName>
    </recommendedName>
</protein>
<evidence type="ECO:0000259" key="8">
    <source>
        <dbReference type="Pfam" id="PF04039"/>
    </source>
</evidence>
<dbReference type="PANTHER" id="PTHR33932:SF4">
    <property type="entry name" value="NA(+)_H(+) ANTIPORTER SUBUNIT B"/>
    <property type="match status" value="1"/>
</dbReference>
<dbReference type="Proteomes" id="UP000290273">
    <property type="component" value="Unassembled WGS sequence"/>
</dbReference>
<dbReference type="Pfam" id="PF04039">
    <property type="entry name" value="MnhB"/>
    <property type="match status" value="1"/>
</dbReference>
<evidence type="ECO:0000313" key="9">
    <source>
        <dbReference type="EMBL" id="RXI51705.1"/>
    </source>
</evidence>
<comment type="subcellular location">
    <subcellularLocation>
        <location evidence="1">Cell membrane</location>
        <topology evidence="1">Multi-pass membrane protein</topology>
    </subcellularLocation>
</comment>
<comment type="caution">
    <text evidence="9">The sequence shown here is derived from an EMBL/GenBank/DDBJ whole genome shotgun (WGS) entry which is preliminary data.</text>
</comment>
<dbReference type="InterPro" id="IPR050622">
    <property type="entry name" value="CPA3_antiporter_subunitB"/>
</dbReference>
<dbReference type="EMBL" id="QMAU01000053">
    <property type="protein sequence ID" value="RXI51705.1"/>
    <property type="molecule type" value="Genomic_DNA"/>
</dbReference>
<evidence type="ECO:0000256" key="3">
    <source>
        <dbReference type="ARBA" id="ARBA00022475"/>
    </source>
</evidence>
<evidence type="ECO:0000313" key="10">
    <source>
        <dbReference type="Proteomes" id="UP000290273"/>
    </source>
</evidence>
<feature type="transmembrane region" description="Helical" evidence="7">
    <location>
        <begin position="111"/>
        <end position="135"/>
    </location>
</feature>
<organism evidence="9 10">
    <name type="scientific">Clostridium tetani</name>
    <dbReference type="NCBI Taxonomy" id="1513"/>
    <lineage>
        <taxon>Bacteria</taxon>
        <taxon>Bacillati</taxon>
        <taxon>Bacillota</taxon>
        <taxon>Clostridia</taxon>
        <taxon>Eubacteriales</taxon>
        <taxon>Clostridiaceae</taxon>
        <taxon>Clostridium</taxon>
    </lineage>
</organism>
<keyword evidence="3" id="KW-1003">Cell membrane</keyword>
<keyword evidence="4 7" id="KW-0812">Transmembrane</keyword>
<comment type="similarity">
    <text evidence="2">Belongs to the CPA3 antiporters (TC 2.A.63) subunit B family.</text>
</comment>